<dbReference type="OrthoDB" id="9801056at2"/>
<protein>
    <submittedName>
        <fullName evidence="3">Dihydroflavonol-4-reductase</fullName>
    </submittedName>
</protein>
<proteinExistence type="predicted"/>
<evidence type="ECO:0000259" key="2">
    <source>
        <dbReference type="Pfam" id="PF01370"/>
    </source>
</evidence>
<dbReference type="FunFam" id="3.40.50.720:FF:000336">
    <property type="entry name" value="Aldehyde reductase"/>
    <property type="match status" value="1"/>
</dbReference>
<reference evidence="3 4" key="1">
    <citation type="submission" date="2019-08" db="EMBL/GenBank/DDBJ databases">
        <title>Complete genome sequence of Candidatus Uab amorphum.</title>
        <authorList>
            <person name="Shiratori T."/>
            <person name="Suzuki S."/>
            <person name="Kakizawa Y."/>
            <person name="Ishida K."/>
        </authorList>
    </citation>
    <scope>NUCLEOTIDE SEQUENCE [LARGE SCALE GENOMIC DNA]</scope>
    <source>
        <strain evidence="3 4">SRT547</strain>
    </source>
</reference>
<dbReference type="KEGG" id="uam:UABAM_02930"/>
<feature type="domain" description="NAD-dependent epimerase/dehydratase" evidence="2">
    <location>
        <begin position="9"/>
        <end position="249"/>
    </location>
</feature>
<keyword evidence="1" id="KW-0560">Oxidoreductase</keyword>
<dbReference type="RefSeq" id="WP_151968714.1">
    <property type="nucleotide sequence ID" value="NZ_AP019860.1"/>
</dbReference>
<evidence type="ECO:0000313" key="3">
    <source>
        <dbReference type="EMBL" id="BBM84569.1"/>
    </source>
</evidence>
<dbReference type="Pfam" id="PF01370">
    <property type="entry name" value="Epimerase"/>
    <property type="match status" value="1"/>
</dbReference>
<dbReference type="InterPro" id="IPR050425">
    <property type="entry name" value="NAD(P)_dehydrat-like"/>
</dbReference>
<dbReference type="SUPFAM" id="SSF51735">
    <property type="entry name" value="NAD(P)-binding Rossmann-fold domains"/>
    <property type="match status" value="1"/>
</dbReference>
<dbReference type="Gene3D" id="3.40.50.720">
    <property type="entry name" value="NAD(P)-binding Rossmann-like Domain"/>
    <property type="match status" value="1"/>
</dbReference>
<dbReference type="PANTHER" id="PTHR10366">
    <property type="entry name" value="NAD DEPENDENT EPIMERASE/DEHYDRATASE"/>
    <property type="match status" value="1"/>
</dbReference>
<dbReference type="AlphaFoldDB" id="A0A5S9IMG3"/>
<dbReference type="InterPro" id="IPR036291">
    <property type="entry name" value="NAD(P)-bd_dom_sf"/>
</dbReference>
<dbReference type="InterPro" id="IPR001509">
    <property type="entry name" value="Epimerase_deHydtase"/>
</dbReference>
<keyword evidence="4" id="KW-1185">Reference proteome</keyword>
<gene>
    <name evidence="3" type="ORF">UABAM_02930</name>
</gene>
<sequence>MNIDKSKPVMVTGATGYVAGWIVKRLLEEGLTVHAAVRQPQNKEKLKYLDAVAEDTPGTIKYFKADLMDNGSYADAMKGCQIVFHTASPFFLNVKDPQKELVEPAVFGTQNVLEEANKTASVTRVVLTSSCAAIYGDNKDLESKPSGKFTEEDWNTTSSLKHQPYYYSKTLAEKEAWKICQAQERWDMVVINPSFVLGPGVNPFGTSESFTVIKQMGDGTAKAGAPNWNLGVIDVRDLAEAHLKAAFVPEAQGRYIISARGSSFPEIAAILREHFGNKYPFPKKVLPKALVWMFGPILNPALTRKSISCNINYRWDADNSKGIKDLGMKYRPFKESVVDFFQQMIDNGYFEKAK</sequence>
<evidence type="ECO:0000256" key="1">
    <source>
        <dbReference type="ARBA" id="ARBA00023002"/>
    </source>
</evidence>
<evidence type="ECO:0000313" key="4">
    <source>
        <dbReference type="Proteomes" id="UP000326354"/>
    </source>
</evidence>
<dbReference type="EMBL" id="AP019860">
    <property type="protein sequence ID" value="BBM84569.1"/>
    <property type="molecule type" value="Genomic_DNA"/>
</dbReference>
<dbReference type="GO" id="GO:0016616">
    <property type="term" value="F:oxidoreductase activity, acting on the CH-OH group of donors, NAD or NADP as acceptor"/>
    <property type="evidence" value="ECO:0007669"/>
    <property type="project" value="TreeGrafter"/>
</dbReference>
<accession>A0A5S9IMG3</accession>
<organism evidence="3 4">
    <name type="scientific">Uabimicrobium amorphum</name>
    <dbReference type="NCBI Taxonomy" id="2596890"/>
    <lineage>
        <taxon>Bacteria</taxon>
        <taxon>Pseudomonadati</taxon>
        <taxon>Planctomycetota</taxon>
        <taxon>Candidatus Uabimicrobiia</taxon>
        <taxon>Candidatus Uabimicrobiales</taxon>
        <taxon>Candidatus Uabimicrobiaceae</taxon>
        <taxon>Candidatus Uabimicrobium</taxon>
    </lineage>
</organism>
<name>A0A5S9IMG3_UABAM</name>
<dbReference type="PANTHER" id="PTHR10366:SF812">
    <property type="entry name" value="VPS9 DOMAIN-CONTAINING PROTEIN"/>
    <property type="match status" value="1"/>
</dbReference>
<dbReference type="Proteomes" id="UP000326354">
    <property type="component" value="Chromosome"/>
</dbReference>